<organism evidence="12 13">
    <name type="scientific">Quillaja saponaria</name>
    <name type="common">Soap bark tree</name>
    <dbReference type="NCBI Taxonomy" id="32244"/>
    <lineage>
        <taxon>Eukaryota</taxon>
        <taxon>Viridiplantae</taxon>
        <taxon>Streptophyta</taxon>
        <taxon>Embryophyta</taxon>
        <taxon>Tracheophyta</taxon>
        <taxon>Spermatophyta</taxon>
        <taxon>Magnoliopsida</taxon>
        <taxon>eudicotyledons</taxon>
        <taxon>Gunneridae</taxon>
        <taxon>Pentapetalae</taxon>
        <taxon>rosids</taxon>
        <taxon>fabids</taxon>
        <taxon>Fabales</taxon>
        <taxon>Quillajaceae</taxon>
        <taxon>Quillaja</taxon>
    </lineage>
</organism>
<accession>A0AAD7VHE3</accession>
<dbReference type="GO" id="GO:0005634">
    <property type="term" value="C:nucleus"/>
    <property type="evidence" value="ECO:0007669"/>
    <property type="project" value="UniProtKB-SubCell"/>
</dbReference>
<feature type="compositionally biased region" description="Basic and acidic residues" evidence="10">
    <location>
        <begin position="167"/>
        <end position="177"/>
    </location>
</feature>
<evidence type="ECO:0000256" key="5">
    <source>
        <dbReference type="ARBA" id="ARBA00023015"/>
    </source>
</evidence>
<evidence type="ECO:0000256" key="3">
    <source>
        <dbReference type="ARBA" id="ARBA00022771"/>
    </source>
</evidence>
<keyword evidence="9" id="KW-0539">Nucleus</keyword>
<reference evidence="12" key="1">
    <citation type="journal article" date="2023" name="Science">
        <title>Elucidation of the pathway for biosynthesis of saponin adjuvants from the soapbark tree.</title>
        <authorList>
            <person name="Reed J."/>
            <person name="Orme A."/>
            <person name="El-Demerdash A."/>
            <person name="Owen C."/>
            <person name="Martin L.B.B."/>
            <person name="Misra R.C."/>
            <person name="Kikuchi S."/>
            <person name="Rejzek M."/>
            <person name="Martin A.C."/>
            <person name="Harkess A."/>
            <person name="Leebens-Mack J."/>
            <person name="Louveau T."/>
            <person name="Stephenson M.J."/>
            <person name="Osbourn A."/>
        </authorList>
    </citation>
    <scope>NUCLEOTIDE SEQUENCE</scope>
    <source>
        <strain evidence="12">S10</strain>
    </source>
</reference>
<evidence type="ECO:0000256" key="4">
    <source>
        <dbReference type="ARBA" id="ARBA00022833"/>
    </source>
</evidence>
<evidence type="ECO:0000259" key="11">
    <source>
        <dbReference type="PROSITE" id="PS51523"/>
    </source>
</evidence>
<keyword evidence="13" id="KW-1185">Reference proteome</keyword>
<evidence type="ECO:0000313" key="12">
    <source>
        <dbReference type="EMBL" id="KAJ7975550.1"/>
    </source>
</evidence>
<dbReference type="NCBIfam" id="TIGR01566">
    <property type="entry name" value="ZF_HD_prot_N"/>
    <property type="match status" value="1"/>
</dbReference>
<dbReference type="GO" id="GO:0050793">
    <property type="term" value="P:regulation of developmental process"/>
    <property type="evidence" value="ECO:0007669"/>
    <property type="project" value="TreeGrafter"/>
</dbReference>
<dbReference type="NCBIfam" id="TIGR01565">
    <property type="entry name" value="homeo_ZF_HD"/>
    <property type="match status" value="1"/>
</dbReference>
<dbReference type="KEGG" id="qsa:O6P43_005459"/>
<feature type="compositionally biased region" description="Polar residues" evidence="10">
    <location>
        <begin position="25"/>
        <end position="35"/>
    </location>
</feature>
<dbReference type="Proteomes" id="UP001163823">
    <property type="component" value="Chromosome 3"/>
</dbReference>
<dbReference type="PANTHER" id="PTHR31948:SF174">
    <property type="entry name" value="HOMEOBOX DOMAIN, ZF-HD CLASS PROTEIN"/>
    <property type="match status" value="1"/>
</dbReference>
<keyword evidence="5" id="KW-0805">Transcription regulation</keyword>
<gene>
    <name evidence="12" type="ORF">O6P43_005459</name>
</gene>
<dbReference type="SUPFAM" id="SSF46689">
    <property type="entry name" value="Homeodomain-like"/>
    <property type="match status" value="1"/>
</dbReference>
<evidence type="ECO:0000256" key="1">
    <source>
        <dbReference type="ARBA" id="ARBA00004123"/>
    </source>
</evidence>
<dbReference type="FunFam" id="1.10.10.60:FF:000257">
    <property type="entry name" value="Zinc-finger homeodomain protein 2"/>
    <property type="match status" value="1"/>
</dbReference>
<proteinExistence type="predicted"/>
<sequence>MSNPTKQGEILLLSRDSSYHGGNGQLVSKRSSSSPPALEDQIRPNSPNKKLVTRYKECLKNHAAAIGGNATDGCGEFMPAGDEGTLEALKCSACNCHRNFHRKEIEFDNDQYHFPSQYYYLPLLPNAPDQTKPINVLGHHHCIVQGSSYQTASESEEKDDNSGGGGREGEIKQAEKEVTKKRFRTKFSQEQKEKMLSFAEKAGWRIQRLEESDIQQFCQEIGIKRRVLKVWMHNNKHNFAKRNPSIIS</sequence>
<keyword evidence="8" id="KW-0804">Transcription</keyword>
<dbReference type="InterPro" id="IPR006455">
    <property type="entry name" value="Homeodomain_ZF_HD"/>
</dbReference>
<dbReference type="InterPro" id="IPR006456">
    <property type="entry name" value="ZF_HD_homeobox_Cys/His_dimer"/>
</dbReference>
<feature type="domain" description="ZF-HD dimerization-type" evidence="11">
    <location>
        <begin position="55"/>
        <end position="104"/>
    </location>
</feature>
<keyword evidence="7 12" id="KW-0371">Homeobox</keyword>
<dbReference type="Gene3D" id="1.10.10.60">
    <property type="entry name" value="Homeodomain-like"/>
    <property type="match status" value="1"/>
</dbReference>
<dbReference type="GO" id="GO:0008270">
    <property type="term" value="F:zinc ion binding"/>
    <property type="evidence" value="ECO:0007669"/>
    <property type="project" value="UniProtKB-KW"/>
</dbReference>
<comment type="caution">
    <text evidence="12">The sequence shown here is derived from an EMBL/GenBank/DDBJ whole genome shotgun (WGS) entry which is preliminary data.</text>
</comment>
<keyword evidence="6 12" id="KW-0238">DNA-binding</keyword>
<dbReference type="PROSITE" id="PS51523">
    <property type="entry name" value="ZF_HD_DIMER"/>
    <property type="match status" value="1"/>
</dbReference>
<dbReference type="AlphaFoldDB" id="A0AAD7VHE3"/>
<feature type="region of interest" description="Disordered" evidence="10">
    <location>
        <begin position="1"/>
        <end position="46"/>
    </location>
</feature>
<name>A0AAD7VHE3_QUISA</name>
<evidence type="ECO:0000256" key="9">
    <source>
        <dbReference type="ARBA" id="ARBA00023242"/>
    </source>
</evidence>
<dbReference type="GO" id="GO:0000976">
    <property type="term" value="F:transcription cis-regulatory region binding"/>
    <property type="evidence" value="ECO:0007669"/>
    <property type="project" value="TreeGrafter"/>
</dbReference>
<feature type="region of interest" description="Disordered" evidence="10">
    <location>
        <begin position="148"/>
        <end position="177"/>
    </location>
</feature>
<dbReference type="InterPro" id="IPR009057">
    <property type="entry name" value="Homeodomain-like_sf"/>
</dbReference>
<evidence type="ECO:0000256" key="6">
    <source>
        <dbReference type="ARBA" id="ARBA00023125"/>
    </source>
</evidence>
<keyword evidence="4" id="KW-0862">Zinc</keyword>
<evidence type="ECO:0000256" key="10">
    <source>
        <dbReference type="SAM" id="MobiDB-lite"/>
    </source>
</evidence>
<evidence type="ECO:0000256" key="7">
    <source>
        <dbReference type="ARBA" id="ARBA00023155"/>
    </source>
</evidence>
<evidence type="ECO:0000313" key="13">
    <source>
        <dbReference type="Proteomes" id="UP001163823"/>
    </source>
</evidence>
<dbReference type="GO" id="GO:0003700">
    <property type="term" value="F:DNA-binding transcription factor activity"/>
    <property type="evidence" value="ECO:0007669"/>
    <property type="project" value="TreeGrafter"/>
</dbReference>
<keyword evidence="2" id="KW-0479">Metal-binding</keyword>
<evidence type="ECO:0000256" key="8">
    <source>
        <dbReference type="ARBA" id="ARBA00023163"/>
    </source>
</evidence>
<dbReference type="EMBL" id="JARAOO010000003">
    <property type="protein sequence ID" value="KAJ7975550.1"/>
    <property type="molecule type" value="Genomic_DNA"/>
</dbReference>
<comment type="subcellular location">
    <subcellularLocation>
        <location evidence="1">Nucleus</location>
    </subcellularLocation>
</comment>
<dbReference type="Pfam" id="PF04770">
    <property type="entry name" value="ZF-HD_dimer"/>
    <property type="match status" value="1"/>
</dbReference>
<dbReference type="PANTHER" id="PTHR31948">
    <property type="entry name" value="ZINC-FINGER HOMEODOMAIN PROTEIN 2"/>
    <property type="match status" value="1"/>
</dbReference>
<evidence type="ECO:0000256" key="2">
    <source>
        <dbReference type="ARBA" id="ARBA00022723"/>
    </source>
</evidence>
<keyword evidence="3 12" id="KW-0863">Zinc-finger</keyword>
<protein>
    <submittedName>
        <fullName evidence="12">Zinc-finger homeodomain protein</fullName>
    </submittedName>
</protein>